<dbReference type="EMBL" id="JAIGYQ010000004">
    <property type="protein sequence ID" value="MBX7490682.1"/>
    <property type="molecule type" value="Genomic_DNA"/>
</dbReference>
<organism evidence="1 2">
    <name type="scientific">Helicobacter turcicus</name>
    <dbReference type="NCBI Taxonomy" id="2867412"/>
    <lineage>
        <taxon>Bacteria</taxon>
        <taxon>Pseudomonadati</taxon>
        <taxon>Campylobacterota</taxon>
        <taxon>Epsilonproteobacteria</taxon>
        <taxon>Campylobacterales</taxon>
        <taxon>Helicobacteraceae</taxon>
        <taxon>Helicobacter</taxon>
    </lineage>
</organism>
<gene>
    <name evidence="1" type="ORF">K4G57_04275</name>
</gene>
<evidence type="ECO:0000313" key="1">
    <source>
        <dbReference type="EMBL" id="MBX7490682.1"/>
    </source>
</evidence>
<accession>A0ABS7JMR8</accession>
<reference evidence="1 2" key="1">
    <citation type="submission" date="2021-08" db="EMBL/GenBank/DDBJ databases">
        <title>Helicobacter spp. isolated from feces of Anatolian Ground Squirrel (Spermophilus xanthoprymnus) in Turkey.</title>
        <authorList>
            <person name="Aydin F."/>
            <person name="Abay S."/>
            <person name="Kayman T."/>
            <person name="Karakaya E."/>
            <person name="Saticioglu I.B."/>
        </authorList>
    </citation>
    <scope>NUCLEOTIDE SEQUENCE [LARGE SCALE GENOMIC DNA]</scope>
    <source>
        <strain evidence="1 2">Faydin-H70</strain>
    </source>
</reference>
<proteinExistence type="predicted"/>
<sequence length="115" mass="13573">MRWILSLCLIVQLVSAKEIAEVLQTMQFDATKQDLLREAVGEFYVQKRVYMRNNYRIRDKMLIALQQKETNLTQYVELLKEVSEQYILAKVAFYRAVVGILGEKQTEKLIEKLNE</sequence>
<evidence type="ECO:0000313" key="2">
    <source>
        <dbReference type="Proteomes" id="UP000700059"/>
    </source>
</evidence>
<protein>
    <submittedName>
        <fullName evidence="1">Uncharacterized protein</fullName>
    </submittedName>
</protein>
<dbReference type="Proteomes" id="UP000700059">
    <property type="component" value="Unassembled WGS sequence"/>
</dbReference>
<name>A0ABS7JMR8_9HELI</name>
<keyword evidence="2" id="KW-1185">Reference proteome</keyword>
<comment type="caution">
    <text evidence="1">The sequence shown here is derived from an EMBL/GenBank/DDBJ whole genome shotgun (WGS) entry which is preliminary data.</text>
</comment>
<dbReference type="RefSeq" id="WP_221531821.1">
    <property type="nucleotide sequence ID" value="NZ_JAIGYP010000004.1"/>
</dbReference>